<evidence type="ECO:0000313" key="2">
    <source>
        <dbReference type="Proteomes" id="UP000717752"/>
    </source>
</evidence>
<dbReference type="Pfam" id="PF10025">
    <property type="entry name" value="DUF2267"/>
    <property type="match status" value="1"/>
</dbReference>
<dbReference type="RefSeq" id="WP_220333786.1">
    <property type="nucleotide sequence ID" value="NZ_JAEUAK010000003.1"/>
</dbReference>
<gene>
    <name evidence="1" type="ORF">JNB85_07835</name>
</gene>
<dbReference type="Gene3D" id="1.10.490.110">
    <property type="entry name" value="Uncharacterized conserved protein DUF2267"/>
    <property type="match status" value="1"/>
</dbReference>
<name>A0ABS7GQU9_9HYPH</name>
<reference evidence="1 2" key="1">
    <citation type="journal article" date="2021" name="MBio">
        <title>Poor Competitiveness of Bradyrhizobium in Pigeon Pea Root Colonization in Indian Soils.</title>
        <authorList>
            <person name="Chalasani D."/>
            <person name="Basu A."/>
            <person name="Pullabhotla S.V.S.R.N."/>
            <person name="Jorrin B."/>
            <person name="Neal A.L."/>
            <person name="Poole P.S."/>
            <person name="Podile A.R."/>
            <person name="Tkacz A."/>
        </authorList>
    </citation>
    <scope>NUCLEOTIDE SEQUENCE [LARGE SCALE GENOMIC DNA]</scope>
    <source>
        <strain evidence="1 2">HU56</strain>
    </source>
</reference>
<sequence length="146" mass="16895">MSDTQVAALDHTVQLTNLWLKKLVDQHRFSDRHEAYNALRAVLHALRDQLTVEQAVHLSAQLPMLVRGIYFENWHIGAEKKRMRSIDDFTQQVANHLPPQFPRDPKATSGAVFDLLWQEIDPGLSEKLIDELPEVLRPLWLSVIER</sequence>
<dbReference type="InterPro" id="IPR038282">
    <property type="entry name" value="DUF2267_sf"/>
</dbReference>
<dbReference type="Proteomes" id="UP000717752">
    <property type="component" value="Unassembled WGS sequence"/>
</dbReference>
<dbReference type="InterPro" id="IPR018727">
    <property type="entry name" value="DUF2267"/>
</dbReference>
<protein>
    <submittedName>
        <fullName evidence="1">DUF2267 domain-containing protein</fullName>
    </submittedName>
</protein>
<dbReference type="EMBL" id="JAEUAK010000003">
    <property type="protein sequence ID" value="MBW9052325.1"/>
    <property type="molecule type" value="Genomic_DNA"/>
</dbReference>
<comment type="caution">
    <text evidence="1">The sequence shown here is derived from an EMBL/GenBank/DDBJ whole genome shotgun (WGS) entry which is preliminary data.</text>
</comment>
<evidence type="ECO:0000313" key="1">
    <source>
        <dbReference type="EMBL" id="MBW9052325.1"/>
    </source>
</evidence>
<organism evidence="1 2">
    <name type="scientific">Rhizobium mesosinicum</name>
    <dbReference type="NCBI Taxonomy" id="335017"/>
    <lineage>
        <taxon>Bacteria</taxon>
        <taxon>Pseudomonadati</taxon>
        <taxon>Pseudomonadota</taxon>
        <taxon>Alphaproteobacteria</taxon>
        <taxon>Hyphomicrobiales</taxon>
        <taxon>Rhizobiaceae</taxon>
        <taxon>Rhizobium/Agrobacterium group</taxon>
        <taxon>Rhizobium</taxon>
    </lineage>
</organism>
<keyword evidence="2" id="KW-1185">Reference proteome</keyword>
<accession>A0ABS7GQU9</accession>
<proteinExistence type="predicted"/>